<sequence>MSEWERIFGAGVSAEAVISGINASWSREEREAAKEAKQKRFLASMAYGGDESAKAALLKELKDASISDHLPVADRNVATLLRSPAGDFSTLVARYRIPEPLAALIDEIFVSIRQSEWTEQKGYLQALDWLIKCFDAIKPGVDLRFIVARFAASTAATGMACMRKKQDLACLRVAQPAFDILCARARGVLVPKTMVALAIRAIETALGGTLEDPYAFQPYSELGRHRGALATMAFALAEMPITAATIAAETDFSPRITGDISKYTFWHLHSQELLKLLEEAPSTRLAVINLDNTGETLDSLFHVAG</sequence>
<reference evidence="1 2" key="1">
    <citation type="submission" date="2015-09" db="EMBL/GenBank/DDBJ databases">
        <authorList>
            <consortium name="Pathogen Informatics"/>
        </authorList>
    </citation>
    <scope>NUCLEOTIDE SEQUENCE [LARGE SCALE GENOMIC DNA]</scope>
    <source>
        <strain evidence="1 2">2789STDY5608625</strain>
    </source>
</reference>
<dbReference type="EMBL" id="CYTK01000011">
    <property type="protein sequence ID" value="CUJ69293.1"/>
    <property type="molecule type" value="Genomic_DNA"/>
</dbReference>
<accession>A0AAD2KLR5</accession>
<evidence type="ECO:0000313" key="1">
    <source>
        <dbReference type="EMBL" id="CUJ69293.1"/>
    </source>
</evidence>
<name>A0AAD2KLR5_ACHAE</name>
<evidence type="ECO:0000313" key="2">
    <source>
        <dbReference type="Proteomes" id="UP000044098"/>
    </source>
</evidence>
<protein>
    <submittedName>
        <fullName evidence="1">Uncharacterized protein</fullName>
    </submittedName>
</protein>
<comment type="caution">
    <text evidence="1">The sequence shown here is derived from an EMBL/GenBank/DDBJ whole genome shotgun (WGS) entry which is preliminary data.</text>
</comment>
<dbReference type="RefSeq" id="WP_054457916.1">
    <property type="nucleotide sequence ID" value="NZ_CYTK01000011.1"/>
</dbReference>
<dbReference type="Proteomes" id="UP000044098">
    <property type="component" value="Unassembled WGS sequence"/>
</dbReference>
<organism evidence="1 2">
    <name type="scientific">Achromobacter aegrifaciens</name>
    <dbReference type="NCBI Taxonomy" id="1287736"/>
    <lineage>
        <taxon>Bacteria</taxon>
        <taxon>Pseudomonadati</taxon>
        <taxon>Pseudomonadota</taxon>
        <taxon>Betaproteobacteria</taxon>
        <taxon>Burkholderiales</taxon>
        <taxon>Alcaligenaceae</taxon>
        <taxon>Achromobacter</taxon>
    </lineage>
</organism>
<dbReference type="AlphaFoldDB" id="A0AAD2KLR5"/>
<gene>
    <name evidence="1" type="ORF">ERS370000_05318</name>
</gene>
<proteinExistence type="predicted"/>